<evidence type="ECO:0000256" key="7">
    <source>
        <dbReference type="ARBA" id="ARBA00034430"/>
    </source>
</evidence>
<dbReference type="InterPro" id="IPR013821">
    <property type="entry name" value="K_chnl_volt-dep_KCNQ_C"/>
</dbReference>
<name>A0A4C1TCB4_EUMVA</name>
<dbReference type="Pfam" id="PF03520">
    <property type="entry name" value="KCNQ_channel"/>
    <property type="match status" value="1"/>
</dbReference>
<comment type="subcellular location">
    <subcellularLocation>
        <location evidence="1">Cell membrane</location>
        <topology evidence="1">Multi-pass membrane protein</topology>
    </subcellularLocation>
</comment>
<keyword evidence="2" id="KW-0813">Transport</keyword>
<evidence type="ECO:0000256" key="8">
    <source>
        <dbReference type="SAM" id="MobiDB-lite"/>
    </source>
</evidence>
<evidence type="ECO:0000256" key="4">
    <source>
        <dbReference type="ARBA" id="ARBA00022958"/>
    </source>
</evidence>
<dbReference type="OrthoDB" id="8879391at2759"/>
<gene>
    <name evidence="10" type="primary">Kcnq5</name>
    <name evidence="10" type="ORF">EVAR_77871_1</name>
</gene>
<accession>A0A4C1TCB4</accession>
<keyword evidence="6" id="KW-0407">Ion channel</keyword>
<dbReference type="STRING" id="151549.A0A4C1TCB4"/>
<reference evidence="10 11" key="1">
    <citation type="journal article" date="2019" name="Commun. Biol.">
        <title>The bagworm genome reveals a unique fibroin gene that provides high tensile strength.</title>
        <authorList>
            <person name="Kono N."/>
            <person name="Nakamura H."/>
            <person name="Ohtoshi R."/>
            <person name="Tomita M."/>
            <person name="Numata K."/>
            <person name="Arakawa K."/>
        </authorList>
    </citation>
    <scope>NUCLEOTIDE SEQUENCE [LARGE SCALE GENOMIC DNA]</scope>
</reference>
<dbReference type="Proteomes" id="UP000299102">
    <property type="component" value="Unassembled WGS sequence"/>
</dbReference>
<dbReference type="PANTHER" id="PTHR47735:SF9">
    <property type="entry name" value="POTASSIUM VOLTAGE-GATED CHANNEL SUBFAMILY KQT MEMBER 4-LIKE ISOFORM X1"/>
    <property type="match status" value="1"/>
</dbReference>
<evidence type="ECO:0000256" key="6">
    <source>
        <dbReference type="ARBA" id="ARBA00023303"/>
    </source>
</evidence>
<evidence type="ECO:0000313" key="10">
    <source>
        <dbReference type="EMBL" id="GBP11774.1"/>
    </source>
</evidence>
<feature type="domain" description="Potassium channel voltage dependent KCNQ C-terminal" evidence="9">
    <location>
        <begin position="83"/>
        <end position="177"/>
    </location>
</feature>
<evidence type="ECO:0000256" key="2">
    <source>
        <dbReference type="ARBA" id="ARBA00022448"/>
    </source>
</evidence>
<dbReference type="InterPro" id="IPR003937">
    <property type="entry name" value="K_chnl_volt-dep_KCNQ"/>
</dbReference>
<feature type="compositionally biased region" description="Gly residues" evidence="8">
    <location>
        <begin position="183"/>
        <end position="204"/>
    </location>
</feature>
<dbReference type="EMBL" id="BGZK01000047">
    <property type="protein sequence ID" value="GBP11774.1"/>
    <property type="molecule type" value="Genomic_DNA"/>
</dbReference>
<protein>
    <submittedName>
        <fullName evidence="10">Potassium voltage-gated channel subfamily KQT member 5</fullName>
    </submittedName>
</protein>
<keyword evidence="4" id="KW-0630">Potassium</keyword>
<evidence type="ECO:0000256" key="1">
    <source>
        <dbReference type="ARBA" id="ARBA00004651"/>
    </source>
</evidence>
<feature type="region of interest" description="Disordered" evidence="8">
    <location>
        <begin position="367"/>
        <end position="386"/>
    </location>
</feature>
<keyword evidence="3" id="KW-1003">Cell membrane</keyword>
<dbReference type="GO" id="GO:0005249">
    <property type="term" value="F:voltage-gated potassium channel activity"/>
    <property type="evidence" value="ECO:0007669"/>
    <property type="project" value="InterPro"/>
</dbReference>
<dbReference type="Gene3D" id="6.10.140.1910">
    <property type="match status" value="1"/>
</dbReference>
<evidence type="ECO:0000256" key="5">
    <source>
        <dbReference type="ARBA" id="ARBA00023065"/>
    </source>
</evidence>
<keyword evidence="5" id="KW-0406">Ion transport</keyword>
<feature type="compositionally biased region" description="Pro residues" evidence="8">
    <location>
        <begin position="234"/>
        <end position="243"/>
    </location>
</feature>
<proteinExistence type="predicted"/>
<keyword evidence="11" id="KW-1185">Reference proteome</keyword>
<evidence type="ECO:0000256" key="3">
    <source>
        <dbReference type="ARBA" id="ARBA00022475"/>
    </source>
</evidence>
<dbReference type="PANTHER" id="PTHR47735">
    <property type="entry name" value="POTASSIUM VOLTAGE-GATED CHANNEL SUBFAMILY KQT MEMBER 4"/>
    <property type="match status" value="1"/>
</dbReference>
<evidence type="ECO:0000259" key="9">
    <source>
        <dbReference type="Pfam" id="PF03520"/>
    </source>
</evidence>
<comment type="catalytic activity">
    <reaction evidence="7">
        <text>K(+)(in) = K(+)(out)</text>
        <dbReference type="Rhea" id="RHEA:29463"/>
        <dbReference type="ChEBI" id="CHEBI:29103"/>
    </reaction>
</comment>
<organism evidence="10 11">
    <name type="scientific">Eumeta variegata</name>
    <name type="common">Bagworm moth</name>
    <name type="synonym">Eumeta japonica</name>
    <dbReference type="NCBI Taxonomy" id="151549"/>
    <lineage>
        <taxon>Eukaryota</taxon>
        <taxon>Metazoa</taxon>
        <taxon>Ecdysozoa</taxon>
        <taxon>Arthropoda</taxon>
        <taxon>Hexapoda</taxon>
        <taxon>Insecta</taxon>
        <taxon>Pterygota</taxon>
        <taxon>Neoptera</taxon>
        <taxon>Endopterygota</taxon>
        <taxon>Lepidoptera</taxon>
        <taxon>Glossata</taxon>
        <taxon>Ditrysia</taxon>
        <taxon>Tineoidea</taxon>
        <taxon>Psychidae</taxon>
        <taxon>Oiketicinae</taxon>
        <taxon>Eumeta</taxon>
    </lineage>
</organism>
<keyword evidence="3" id="KW-0472">Membrane</keyword>
<evidence type="ECO:0000313" key="11">
    <source>
        <dbReference type="Proteomes" id="UP000299102"/>
    </source>
</evidence>
<dbReference type="AlphaFoldDB" id="A0A4C1TCB4"/>
<dbReference type="GO" id="GO:0008076">
    <property type="term" value="C:voltage-gated potassium channel complex"/>
    <property type="evidence" value="ECO:0007669"/>
    <property type="project" value="TreeGrafter"/>
</dbReference>
<sequence>MSKKRGLHEFCNGADEDEEPRYMTLTPQHKAAIRFIRKHGYCDASHATNPERETGRRRTLHVTAAGPSRGPMTTASVGRLVQRSLKYFVARKRFREALKPYDVKDVIEQYSSGHADLLNRTKNLQYRLDQILGKQGSKAKDVYASKISLASRVVKIERQVDDIESKLDHLLEMYEEDRRSGRSNGGGGGAGGGSAGGSRAGDGDAGPALRPRPILVDKQHSEPNSPVARSFPEQPTPASAPPLPHKRPMNRGYSDLGARLIRKKVTLKSVIDTIDILLNIVSNGISSPIPLARSTSSRNGNGESGRDGEVVIVVPPARDDTPPRHATDSSEVCATCSVEVEAEASGSSGSASWCEGADGDELIECEEDDGADAAHADGYGSGSGDSIAEDAALLGAAPAPAPRLVRAQRRDVAVDLHLLRPDA</sequence>
<comment type="caution">
    <text evidence="10">The sequence shown here is derived from an EMBL/GenBank/DDBJ whole genome shotgun (WGS) entry which is preliminary data.</text>
</comment>
<feature type="region of interest" description="Disordered" evidence="8">
    <location>
        <begin position="177"/>
        <end position="251"/>
    </location>
</feature>